<dbReference type="OrthoDB" id="5298284at2"/>
<evidence type="ECO:0000313" key="1">
    <source>
        <dbReference type="EMBL" id="AEK59769.1"/>
    </source>
</evidence>
<accession>F9ZUF0</accession>
<dbReference type="Proteomes" id="UP000006135">
    <property type="component" value="Plasmid megaplasmid"/>
</dbReference>
<sequence length="131" mass="14954">MTLEAWERDGVPRTEDAKKLYFTAYLHYWMRYHQALATGGLLRPNGQRLTVLTYDPERLEGCVRGQLRRFGVAADLEPEHFHASGKAWERHPDWVREAGDGVSKVEKFLEHMGIQPLYSASGPKADTVSII</sequence>
<dbReference type="AlphaFoldDB" id="F9ZUF0"/>
<proteinExistence type="predicted"/>
<dbReference type="EMBL" id="CP002574">
    <property type="protein sequence ID" value="AEK59769.1"/>
    <property type="molecule type" value="Genomic_DNA"/>
</dbReference>
<dbReference type="RefSeq" id="WP_014003847.1">
    <property type="nucleotide sequence ID" value="NC_015851.1"/>
</dbReference>
<organism evidence="1 2">
    <name type="scientific">Acidithiobacillus caldus (strain SM-1)</name>
    <dbReference type="NCBI Taxonomy" id="990288"/>
    <lineage>
        <taxon>Bacteria</taxon>
        <taxon>Pseudomonadati</taxon>
        <taxon>Pseudomonadota</taxon>
        <taxon>Acidithiobacillia</taxon>
        <taxon>Acidithiobacillales</taxon>
        <taxon>Acidithiobacillaceae</taxon>
        <taxon>Acidithiobacillus</taxon>
    </lineage>
</organism>
<protein>
    <submittedName>
        <fullName evidence="1">Uncharacterized protein</fullName>
    </submittedName>
</protein>
<reference evidence="1 2" key="1">
    <citation type="journal article" date="2011" name="J. Genet. Genomics">
        <title>Unraveling the Acidithiobacillus caldus complete genome and its central metabolisms for carbon assimilation.</title>
        <authorList>
            <person name="You X.Y."/>
            <person name="Guo X."/>
            <person name="Zheng H.J."/>
            <person name="Zhang M.J."/>
            <person name="Liu L.J."/>
            <person name="Zhu Y.Q."/>
            <person name="Zhu B."/>
            <person name="Wang S.Y."/>
            <person name="Zhao G.P."/>
            <person name="Poetsch A."/>
            <person name="Jiang C.Y."/>
            <person name="Liu S.J."/>
        </authorList>
    </citation>
    <scope>NUCLEOTIDE SEQUENCE [LARGE SCALE GENOMIC DNA]</scope>
    <source>
        <strain evidence="1 2">SM-1</strain>
        <plasmid evidence="2">Plasmid megaplasmid</plasmid>
    </source>
</reference>
<keyword evidence="2" id="KW-1185">Reference proteome</keyword>
<dbReference type="KEGG" id="acu:Atc_m238"/>
<gene>
    <name evidence="1" type="ordered locus">Atc_m238</name>
</gene>
<geneLocation type="plasmid" evidence="1 2">
    <name>megaplasmid</name>
</geneLocation>
<dbReference type="HOGENOM" id="CLU_1922979_0_0_6"/>
<name>F9ZUF0_ACICS</name>
<evidence type="ECO:0000313" key="2">
    <source>
        <dbReference type="Proteomes" id="UP000006135"/>
    </source>
</evidence>
<dbReference type="GeneID" id="92932996"/>
<keyword evidence="1" id="KW-0614">Plasmid</keyword>